<keyword evidence="3" id="KW-0378">Hydrolase</keyword>
<dbReference type="RefSeq" id="WP_345262345.1">
    <property type="nucleotide sequence ID" value="NZ_BAABIM010000001.1"/>
</dbReference>
<keyword evidence="7" id="KW-1185">Reference proteome</keyword>
<dbReference type="InterPro" id="IPR010252">
    <property type="entry name" value="HutF"/>
</dbReference>
<dbReference type="InterPro" id="IPR006680">
    <property type="entry name" value="Amidohydro-rel"/>
</dbReference>
<comment type="cofactor">
    <cofactor evidence="1">
        <name>Zn(2+)</name>
        <dbReference type="ChEBI" id="CHEBI:29105"/>
    </cofactor>
</comment>
<dbReference type="InterPro" id="IPR051607">
    <property type="entry name" value="Metallo-dep_hydrolases"/>
</dbReference>
<evidence type="ECO:0000259" key="5">
    <source>
        <dbReference type="Pfam" id="PF01979"/>
    </source>
</evidence>
<dbReference type="PANTHER" id="PTHR11271:SF48">
    <property type="entry name" value="AMIDOHYDROLASE-RELATED DOMAIN-CONTAINING PROTEIN"/>
    <property type="match status" value="1"/>
</dbReference>
<evidence type="ECO:0000256" key="3">
    <source>
        <dbReference type="ARBA" id="ARBA00022801"/>
    </source>
</evidence>
<dbReference type="Gene3D" id="2.30.40.10">
    <property type="entry name" value="Urease, subunit C, domain 1"/>
    <property type="match status" value="1"/>
</dbReference>
<comment type="caution">
    <text evidence="6">The sequence shown here is derived from an EMBL/GenBank/DDBJ whole genome shotgun (WGS) entry which is preliminary data.</text>
</comment>
<feature type="domain" description="Amidohydrolase-related" evidence="5">
    <location>
        <begin position="48"/>
        <end position="416"/>
    </location>
</feature>
<keyword evidence="2" id="KW-0479">Metal-binding</keyword>
<reference evidence="7" key="1">
    <citation type="journal article" date="2019" name="Int. J. Syst. Evol. Microbiol.">
        <title>The Global Catalogue of Microorganisms (GCM) 10K type strain sequencing project: providing services to taxonomists for standard genome sequencing and annotation.</title>
        <authorList>
            <consortium name="The Broad Institute Genomics Platform"/>
            <consortium name="The Broad Institute Genome Sequencing Center for Infectious Disease"/>
            <person name="Wu L."/>
            <person name="Ma J."/>
        </authorList>
    </citation>
    <scope>NUCLEOTIDE SEQUENCE [LARGE SCALE GENOMIC DNA]</scope>
    <source>
        <strain evidence="7">JCM 18127</strain>
    </source>
</reference>
<dbReference type="Gene3D" id="3.20.20.140">
    <property type="entry name" value="Metal-dependent hydrolases"/>
    <property type="match status" value="1"/>
</dbReference>
<evidence type="ECO:0000256" key="4">
    <source>
        <dbReference type="ARBA" id="ARBA00022833"/>
    </source>
</evidence>
<sequence length="445" mass="46237">MAEAYTLERAWVGGAVRDQVVVEVEAGRFTRVDVGGGSAGTPLPGLTIPGLANCHSHAFHRALRGRTQRGGGTFWTWREQMYALAGALDPRTYQALATAVFREMAAAGITAVGEFHYLHHQPGGAPYGDPQQMDLVLVQAARTVGVRLTLLDTCYLAAGFGEAPAGAQLRFGDDDADAWAERFDDLVERLAEEPGVVVGAAVHSVRAVPADQLATVAQAAAGRPLHVHLSEQPAENEACLAAHGLTPTGLLAERGVLGPLTTAVHATHLTDDDVALLGTSGTHACFCPTTERDLADGVGPSRALHEAGSPLTLGSDSHAVVDLFEEMRAVELHERLVSGRRGHWSAAELLDAATAVGHASLGFADAGEIAVGRRADLVTLTTDGPATAGTGADEHTAVFAATAADVVHVVADGRVVHTAAQRPEVGALLAEAVAAAWQLVEEGAR</sequence>
<proteinExistence type="predicted"/>
<accession>A0ABP8VR46</accession>
<dbReference type="PANTHER" id="PTHR11271">
    <property type="entry name" value="GUANINE DEAMINASE"/>
    <property type="match status" value="1"/>
</dbReference>
<dbReference type="EMBL" id="BAABIM010000001">
    <property type="protein sequence ID" value="GAA4670374.1"/>
    <property type="molecule type" value="Genomic_DNA"/>
</dbReference>
<dbReference type="SUPFAM" id="SSF51338">
    <property type="entry name" value="Composite domain of metallo-dependent hydrolases"/>
    <property type="match status" value="1"/>
</dbReference>
<dbReference type="SUPFAM" id="SSF51556">
    <property type="entry name" value="Metallo-dependent hydrolases"/>
    <property type="match status" value="1"/>
</dbReference>
<gene>
    <name evidence="6" type="ORF">GCM10023226_03680</name>
</gene>
<dbReference type="InterPro" id="IPR011059">
    <property type="entry name" value="Metal-dep_hydrolase_composite"/>
</dbReference>
<name>A0ABP8VR46_9ACTN</name>
<evidence type="ECO:0000313" key="7">
    <source>
        <dbReference type="Proteomes" id="UP001500621"/>
    </source>
</evidence>
<evidence type="ECO:0000256" key="2">
    <source>
        <dbReference type="ARBA" id="ARBA00022723"/>
    </source>
</evidence>
<dbReference type="InterPro" id="IPR032466">
    <property type="entry name" value="Metal_Hydrolase"/>
</dbReference>
<dbReference type="NCBIfam" id="TIGR02022">
    <property type="entry name" value="hutF"/>
    <property type="match status" value="1"/>
</dbReference>
<dbReference type="Pfam" id="PF01979">
    <property type="entry name" value="Amidohydro_1"/>
    <property type="match status" value="1"/>
</dbReference>
<dbReference type="Proteomes" id="UP001500621">
    <property type="component" value="Unassembled WGS sequence"/>
</dbReference>
<keyword evidence="4" id="KW-0862">Zinc</keyword>
<evidence type="ECO:0000313" key="6">
    <source>
        <dbReference type="EMBL" id="GAA4670374.1"/>
    </source>
</evidence>
<evidence type="ECO:0000256" key="1">
    <source>
        <dbReference type="ARBA" id="ARBA00001947"/>
    </source>
</evidence>
<dbReference type="NCBIfam" id="NF006681">
    <property type="entry name" value="PRK09229.1-2"/>
    <property type="match status" value="1"/>
</dbReference>
<protein>
    <submittedName>
        <fullName evidence="6">Formimidoylglutamate deiminase</fullName>
    </submittedName>
</protein>
<organism evidence="6 7">
    <name type="scientific">Nocardioides nanhaiensis</name>
    <dbReference type="NCBI Taxonomy" id="1476871"/>
    <lineage>
        <taxon>Bacteria</taxon>
        <taxon>Bacillati</taxon>
        <taxon>Actinomycetota</taxon>
        <taxon>Actinomycetes</taxon>
        <taxon>Propionibacteriales</taxon>
        <taxon>Nocardioidaceae</taxon>
        <taxon>Nocardioides</taxon>
    </lineage>
</organism>